<feature type="repeat" description="TPR" evidence="1">
    <location>
        <begin position="50"/>
        <end position="83"/>
    </location>
</feature>
<dbReference type="PROSITE" id="PS50005">
    <property type="entry name" value="TPR"/>
    <property type="match status" value="2"/>
</dbReference>
<dbReference type="InterPro" id="IPR019734">
    <property type="entry name" value="TPR_rpt"/>
</dbReference>
<dbReference type="Pfam" id="PF14559">
    <property type="entry name" value="TPR_19"/>
    <property type="match status" value="1"/>
</dbReference>
<dbReference type="Gene3D" id="1.25.40.10">
    <property type="entry name" value="Tetratricopeptide repeat domain"/>
    <property type="match status" value="2"/>
</dbReference>
<comment type="caution">
    <text evidence="3">The sequence shown here is derived from an EMBL/GenBank/DDBJ whole genome shotgun (WGS) entry which is preliminary data.</text>
</comment>
<evidence type="ECO:0000256" key="1">
    <source>
        <dbReference type="PROSITE-ProRule" id="PRU00339"/>
    </source>
</evidence>
<keyword evidence="2" id="KW-0732">Signal</keyword>
<dbReference type="Proteomes" id="UP001239462">
    <property type="component" value="Unassembled WGS sequence"/>
</dbReference>
<dbReference type="PANTHER" id="PTHR45588:SF1">
    <property type="entry name" value="WW DOMAIN-CONTAINING PROTEIN"/>
    <property type="match status" value="1"/>
</dbReference>
<evidence type="ECO:0000313" key="4">
    <source>
        <dbReference type="Proteomes" id="UP001239462"/>
    </source>
</evidence>
<dbReference type="InterPro" id="IPR011990">
    <property type="entry name" value="TPR-like_helical_dom_sf"/>
</dbReference>
<feature type="signal peptide" evidence="2">
    <location>
        <begin position="1"/>
        <end position="23"/>
    </location>
</feature>
<dbReference type="EMBL" id="JASZZN010000019">
    <property type="protein sequence ID" value="MDM4018105.1"/>
    <property type="molecule type" value="Genomic_DNA"/>
</dbReference>
<keyword evidence="1" id="KW-0802">TPR repeat</keyword>
<protein>
    <submittedName>
        <fullName evidence="3">Tetratricopeptide repeat protein</fullName>
    </submittedName>
</protein>
<sequence length="549" mass="62005">MKAVVLLSAMTCFGFPCITVAQAVPADSIKDGYYDLGGFHYKVSTDSADAQKWFDRGLALCIAFNHEEGARCFERAIEYDPAMAMAYWGMAYAWGPNINNTEIEPHQIAEANLAIRLAQLHSTDSTPLEKAIITASASRYAAPVPEDYEPLNRAYSNAMRDVYANHTDDPLVASLFAESLMILRPWKQWDADGTPAPETPEIVNVLEKALETTPNFAAVNHLYIHTMEASPTPQKALDAANRLRNLMPGAGHLVHMPSHIDVLLGNYESVVQTNLRAIEIDKAVLERQGSMNFYTFYRIHNYHFVVYGAMFQGQSKIAMKAAEDLVAQVPDQLLRTQTDFLDAFMPMKFHVLIRFGRWEDILTEPEPADYLPMSRSVRHYARALAYAATDRIDDAEVEQALLSDTRAQVPETSVLFNNRSRDILEVAEAMVAGEIAYRKGNFDEAFRQLRNAVKLDDAMNYDEPWGWMQPARHALGALLIEQRHYEQAEQVFRADLKKHPRNPWSLNGLAECLMELERNDEATTIRNQFLSAAKQADVTIDRSCFCRLE</sequence>
<name>A0ABT7PNM3_9BACT</name>
<keyword evidence="4" id="KW-1185">Reference proteome</keyword>
<organism evidence="3 4">
    <name type="scientific">Roseiconus lacunae</name>
    <dbReference type="NCBI Taxonomy" id="2605694"/>
    <lineage>
        <taxon>Bacteria</taxon>
        <taxon>Pseudomonadati</taxon>
        <taxon>Planctomycetota</taxon>
        <taxon>Planctomycetia</taxon>
        <taxon>Pirellulales</taxon>
        <taxon>Pirellulaceae</taxon>
        <taxon>Roseiconus</taxon>
    </lineage>
</organism>
<feature type="repeat" description="TPR" evidence="1">
    <location>
        <begin position="469"/>
        <end position="502"/>
    </location>
</feature>
<evidence type="ECO:0000313" key="3">
    <source>
        <dbReference type="EMBL" id="MDM4018105.1"/>
    </source>
</evidence>
<dbReference type="SUPFAM" id="SSF48452">
    <property type="entry name" value="TPR-like"/>
    <property type="match status" value="2"/>
</dbReference>
<proteinExistence type="predicted"/>
<accession>A0ABT7PNM3</accession>
<reference evidence="3 4" key="1">
    <citation type="submission" date="2023-06" db="EMBL/GenBank/DDBJ databases">
        <title>Roseiconus lacunae JC819 isolated from Gulf of Mannar region, Tamil Nadu.</title>
        <authorList>
            <person name="Pk S."/>
            <person name="Ch S."/>
            <person name="Ch V.R."/>
        </authorList>
    </citation>
    <scope>NUCLEOTIDE SEQUENCE [LARGE SCALE GENOMIC DNA]</scope>
    <source>
        <strain evidence="3 4">JC819</strain>
    </source>
</reference>
<gene>
    <name evidence="3" type="ORF">QTN89_21835</name>
</gene>
<feature type="chain" id="PRO_5046469792" evidence="2">
    <location>
        <begin position="24"/>
        <end position="549"/>
    </location>
</feature>
<dbReference type="PANTHER" id="PTHR45588">
    <property type="entry name" value="TPR DOMAIN-CONTAINING PROTEIN"/>
    <property type="match status" value="1"/>
</dbReference>
<dbReference type="RefSeq" id="WP_289165749.1">
    <property type="nucleotide sequence ID" value="NZ_JASZZN010000019.1"/>
</dbReference>
<evidence type="ECO:0000256" key="2">
    <source>
        <dbReference type="SAM" id="SignalP"/>
    </source>
</evidence>
<dbReference type="SMART" id="SM00028">
    <property type="entry name" value="TPR"/>
    <property type="match status" value="3"/>
</dbReference>